<proteinExistence type="predicted"/>
<dbReference type="AlphaFoldDB" id="A0A1C5IMI7"/>
<evidence type="ECO:0000313" key="3">
    <source>
        <dbReference type="Proteomes" id="UP000198217"/>
    </source>
</evidence>
<accession>A0A1C5IMI7</accession>
<dbReference type="Proteomes" id="UP000198217">
    <property type="component" value="Chromosome I"/>
</dbReference>
<sequence>MELTNNSLVDDVRSVVVTTLGVEDRAESLVPSTPLLDSLPELDSLAVVELIAALQERFGIEFDDEDVTAEVFETLGSLAALVESKLR</sequence>
<dbReference type="Gene3D" id="1.10.1200.10">
    <property type="entry name" value="ACP-like"/>
    <property type="match status" value="1"/>
</dbReference>
<dbReference type="PROSITE" id="PS50075">
    <property type="entry name" value="CARRIER"/>
    <property type="match status" value="1"/>
</dbReference>
<dbReference type="SUPFAM" id="SSF47336">
    <property type="entry name" value="ACP-like"/>
    <property type="match status" value="1"/>
</dbReference>
<dbReference type="InterPro" id="IPR009081">
    <property type="entry name" value="PP-bd_ACP"/>
</dbReference>
<evidence type="ECO:0000313" key="2">
    <source>
        <dbReference type="EMBL" id="SCG59353.1"/>
    </source>
</evidence>
<organism evidence="2 3">
    <name type="scientific">Micromonospora echinaurantiaca</name>
    <dbReference type="NCBI Taxonomy" id="47857"/>
    <lineage>
        <taxon>Bacteria</taxon>
        <taxon>Bacillati</taxon>
        <taxon>Actinomycetota</taxon>
        <taxon>Actinomycetes</taxon>
        <taxon>Micromonosporales</taxon>
        <taxon>Micromonosporaceae</taxon>
        <taxon>Micromonospora</taxon>
    </lineage>
</organism>
<evidence type="ECO:0000259" key="1">
    <source>
        <dbReference type="PROSITE" id="PS50075"/>
    </source>
</evidence>
<dbReference type="Pfam" id="PF00550">
    <property type="entry name" value="PP-binding"/>
    <property type="match status" value="1"/>
</dbReference>
<protein>
    <submittedName>
        <fullName evidence="2">Acyl carrier protein</fullName>
    </submittedName>
</protein>
<gene>
    <name evidence="2" type="ORF">GA0070609_3533</name>
</gene>
<dbReference type="RefSeq" id="WP_088994740.1">
    <property type="nucleotide sequence ID" value="NZ_LT607750.1"/>
</dbReference>
<keyword evidence="3" id="KW-1185">Reference proteome</keyword>
<name>A0A1C5IMI7_9ACTN</name>
<feature type="domain" description="Carrier" evidence="1">
    <location>
        <begin position="6"/>
        <end position="86"/>
    </location>
</feature>
<dbReference type="InterPro" id="IPR036736">
    <property type="entry name" value="ACP-like_sf"/>
</dbReference>
<reference evidence="2 3" key="1">
    <citation type="submission" date="2016-06" db="EMBL/GenBank/DDBJ databases">
        <authorList>
            <person name="Kjaerup R.B."/>
            <person name="Dalgaard T.S."/>
            <person name="Juul-Madsen H.R."/>
        </authorList>
    </citation>
    <scope>NUCLEOTIDE SEQUENCE [LARGE SCALE GENOMIC DNA]</scope>
    <source>
        <strain evidence="2 3">DSM 43904</strain>
    </source>
</reference>
<dbReference type="EMBL" id="LT607750">
    <property type="protein sequence ID" value="SCG59353.1"/>
    <property type="molecule type" value="Genomic_DNA"/>
</dbReference>